<reference evidence="2 3" key="1">
    <citation type="journal article" date="2016" name="Front. Microbiol.">
        <title>Genome and transcriptome sequences reveal the specific parasitism of the nematophagous Purpureocillium lilacinum 36-1.</title>
        <authorList>
            <person name="Xie J."/>
            <person name="Li S."/>
            <person name="Mo C."/>
            <person name="Xiao X."/>
            <person name="Peng D."/>
            <person name="Wang G."/>
            <person name="Xiao Y."/>
        </authorList>
    </citation>
    <scope>NUCLEOTIDE SEQUENCE [LARGE SCALE GENOMIC DNA]</scope>
    <source>
        <strain evidence="2 3">36-1</strain>
    </source>
</reference>
<proteinExistence type="predicted"/>
<dbReference type="AlphaFoldDB" id="A0A2U3DP75"/>
<evidence type="ECO:0000256" key="1">
    <source>
        <dbReference type="SAM" id="MobiDB-lite"/>
    </source>
</evidence>
<gene>
    <name evidence="2" type="ORF">PCL_00040</name>
</gene>
<feature type="region of interest" description="Disordered" evidence="1">
    <location>
        <begin position="1"/>
        <end position="72"/>
    </location>
</feature>
<feature type="compositionally biased region" description="Low complexity" evidence="1">
    <location>
        <begin position="43"/>
        <end position="54"/>
    </location>
</feature>
<accession>A0A2U3DP75</accession>
<dbReference type="Proteomes" id="UP000245956">
    <property type="component" value="Unassembled WGS sequence"/>
</dbReference>
<evidence type="ECO:0000313" key="3">
    <source>
        <dbReference type="Proteomes" id="UP000245956"/>
    </source>
</evidence>
<protein>
    <submittedName>
        <fullName evidence="2">Uncharacterized protein</fullName>
    </submittedName>
</protein>
<dbReference type="EMBL" id="LCWV01000108">
    <property type="protein sequence ID" value="PWI64045.1"/>
    <property type="molecule type" value="Genomic_DNA"/>
</dbReference>
<comment type="caution">
    <text evidence="2">The sequence shown here is derived from an EMBL/GenBank/DDBJ whole genome shotgun (WGS) entry which is preliminary data.</text>
</comment>
<evidence type="ECO:0000313" key="2">
    <source>
        <dbReference type="EMBL" id="PWI64045.1"/>
    </source>
</evidence>
<feature type="compositionally biased region" description="Gly residues" evidence="1">
    <location>
        <begin position="58"/>
        <end position="69"/>
    </location>
</feature>
<organism evidence="2 3">
    <name type="scientific">Purpureocillium lilacinum</name>
    <name type="common">Paecilomyces lilacinus</name>
    <dbReference type="NCBI Taxonomy" id="33203"/>
    <lineage>
        <taxon>Eukaryota</taxon>
        <taxon>Fungi</taxon>
        <taxon>Dikarya</taxon>
        <taxon>Ascomycota</taxon>
        <taxon>Pezizomycotina</taxon>
        <taxon>Sordariomycetes</taxon>
        <taxon>Hypocreomycetidae</taxon>
        <taxon>Hypocreales</taxon>
        <taxon>Ophiocordycipitaceae</taxon>
        <taxon>Purpureocillium</taxon>
    </lineage>
</organism>
<name>A0A2U3DP75_PURLI</name>
<sequence length="122" mass="12819">MSLAASAGTVVGPRGSLTPTGRRVVKRKMDDSGNESSRNGRYATRTTAKTAPATEVGRGTGAKEGGSNGGDAAAALHHVSQLLGDCRAEFAGFKQMIRGQSDVIRTQQETIQDLKETSQEQQ</sequence>